<dbReference type="RefSeq" id="XP_075101966.1">
    <property type="nucleotide sequence ID" value="XM_075245865.1"/>
</dbReference>
<reference evidence="1" key="1">
    <citation type="journal article" date="2014" name="Nat. Commun.">
        <title>The tobacco genome sequence and its comparison with those of tomato and potato.</title>
        <authorList>
            <person name="Sierro N."/>
            <person name="Battey J.N."/>
            <person name="Ouadi S."/>
            <person name="Bakaher N."/>
            <person name="Bovet L."/>
            <person name="Willig A."/>
            <person name="Goepfert S."/>
            <person name="Peitsch M.C."/>
            <person name="Ivanov N.V."/>
        </authorList>
    </citation>
    <scope>NUCLEOTIDE SEQUENCE [LARGE SCALE GENOMIC DNA]</scope>
</reference>
<accession>A0AC58TXL0</accession>
<protein>
    <submittedName>
        <fullName evidence="2">2S seed storage albumin protein-like</fullName>
    </submittedName>
</protein>
<gene>
    <name evidence="2" type="primary">LOC107784096</name>
</gene>
<evidence type="ECO:0000313" key="2">
    <source>
        <dbReference type="RefSeq" id="XP_075101966.1"/>
    </source>
</evidence>
<name>A0AC58TXL0_TOBAC</name>
<sequence length="302" mass="35368">MAKVMIIGVVSLAILLMAVTASSFRTTITIAEDAENPRDQISQRCQQQIQRAQQLRSCEQYLRQSTRFSEEEEEFDNQGRDWRQEFPRCCEQLEQIQDEQCRCEGIRQVVQQQQQRGELQCRERQEVFRTAQTLPGLCRISPQRCEIPTRSPFFFFKMARVMILGAISLAILFMAITVSSSRSITITVSEEAENQQSRRCQQQIQQAQQLRSCQQYLRQRSQSSEEEEDQSRGDVQRCCQQLQQIQDPQCRCEGLRQVVQQEQQRGELQGRERQEMLQTAQNLPGLCRVSPQRCEIQTRSWF</sequence>
<proteinExistence type="predicted"/>
<reference evidence="2" key="2">
    <citation type="submission" date="2025-08" db="UniProtKB">
        <authorList>
            <consortium name="RefSeq"/>
        </authorList>
    </citation>
    <scope>IDENTIFICATION</scope>
    <source>
        <tissue evidence="2">Leaf</tissue>
    </source>
</reference>
<dbReference type="Proteomes" id="UP000790787">
    <property type="component" value="Chromosome 23"/>
</dbReference>
<evidence type="ECO:0000313" key="1">
    <source>
        <dbReference type="Proteomes" id="UP000790787"/>
    </source>
</evidence>
<keyword evidence="1" id="KW-1185">Reference proteome</keyword>
<organism evidence="1 2">
    <name type="scientific">Nicotiana tabacum</name>
    <name type="common">Common tobacco</name>
    <dbReference type="NCBI Taxonomy" id="4097"/>
    <lineage>
        <taxon>Eukaryota</taxon>
        <taxon>Viridiplantae</taxon>
        <taxon>Streptophyta</taxon>
        <taxon>Embryophyta</taxon>
        <taxon>Tracheophyta</taxon>
        <taxon>Spermatophyta</taxon>
        <taxon>Magnoliopsida</taxon>
        <taxon>eudicotyledons</taxon>
        <taxon>Gunneridae</taxon>
        <taxon>Pentapetalae</taxon>
        <taxon>asterids</taxon>
        <taxon>lamiids</taxon>
        <taxon>Solanales</taxon>
        <taxon>Solanaceae</taxon>
        <taxon>Nicotianoideae</taxon>
        <taxon>Nicotianeae</taxon>
        <taxon>Nicotiana</taxon>
    </lineage>
</organism>